<reference evidence="2 3" key="1">
    <citation type="submission" date="2022-01" db="EMBL/GenBank/DDBJ databases">
        <authorList>
            <person name="Xiong W."/>
            <person name="Schranz E."/>
        </authorList>
    </citation>
    <scope>NUCLEOTIDE SEQUENCE [LARGE SCALE GENOMIC DNA]</scope>
</reference>
<keyword evidence="3" id="KW-1185">Reference proteome</keyword>
<sequence>MAISGEITRSYNPKHPTSTVVVVAVLIPFRIVVIDDEKETTMRLAGEQPRHLLRLFIASSPLRTFPHQSCYRSLPVSLGSSFLPSPSQINA</sequence>
<gene>
    <name evidence="2" type="ORF">LVIROSA_LOCUS36491</name>
</gene>
<protein>
    <submittedName>
        <fullName evidence="2">Uncharacterized protein</fullName>
    </submittedName>
</protein>
<evidence type="ECO:0000313" key="2">
    <source>
        <dbReference type="EMBL" id="CAH1451117.1"/>
    </source>
</evidence>
<name>A0AAU9PL90_9ASTR</name>
<evidence type="ECO:0000256" key="1">
    <source>
        <dbReference type="SAM" id="Phobius"/>
    </source>
</evidence>
<dbReference type="Proteomes" id="UP001157418">
    <property type="component" value="Unassembled WGS sequence"/>
</dbReference>
<evidence type="ECO:0000313" key="3">
    <source>
        <dbReference type="Proteomes" id="UP001157418"/>
    </source>
</evidence>
<dbReference type="EMBL" id="CAKMRJ010005674">
    <property type="protein sequence ID" value="CAH1451117.1"/>
    <property type="molecule type" value="Genomic_DNA"/>
</dbReference>
<feature type="transmembrane region" description="Helical" evidence="1">
    <location>
        <begin position="15"/>
        <end position="33"/>
    </location>
</feature>
<organism evidence="2 3">
    <name type="scientific">Lactuca virosa</name>
    <dbReference type="NCBI Taxonomy" id="75947"/>
    <lineage>
        <taxon>Eukaryota</taxon>
        <taxon>Viridiplantae</taxon>
        <taxon>Streptophyta</taxon>
        <taxon>Embryophyta</taxon>
        <taxon>Tracheophyta</taxon>
        <taxon>Spermatophyta</taxon>
        <taxon>Magnoliopsida</taxon>
        <taxon>eudicotyledons</taxon>
        <taxon>Gunneridae</taxon>
        <taxon>Pentapetalae</taxon>
        <taxon>asterids</taxon>
        <taxon>campanulids</taxon>
        <taxon>Asterales</taxon>
        <taxon>Asteraceae</taxon>
        <taxon>Cichorioideae</taxon>
        <taxon>Cichorieae</taxon>
        <taxon>Lactucinae</taxon>
        <taxon>Lactuca</taxon>
    </lineage>
</organism>
<keyword evidence="1" id="KW-1133">Transmembrane helix</keyword>
<keyword evidence="1" id="KW-0472">Membrane</keyword>
<proteinExistence type="predicted"/>
<keyword evidence="1" id="KW-0812">Transmembrane</keyword>
<accession>A0AAU9PL90</accession>
<comment type="caution">
    <text evidence="2">The sequence shown here is derived from an EMBL/GenBank/DDBJ whole genome shotgun (WGS) entry which is preliminary data.</text>
</comment>
<dbReference type="AlphaFoldDB" id="A0AAU9PL90"/>